<feature type="region of interest" description="Disordered" evidence="1">
    <location>
        <begin position="338"/>
        <end position="439"/>
    </location>
</feature>
<sequence>MSRQTSGGRGRGWLNVYKSNSAPIQPGIVPEPVINNAKPVDNTKFVDAREEYMDLANKVKKLNVNDDGILFNQKIKYILENWKECCSNGEEVEKSFEYLYEACLQDIDLASKTVLMISSRTFISQEVHDQNIRMMFLRKLQEIFEGCHQLQKSNPIAFRNSIQILGEFYNKARLANGEQFTFMASPLVSYLDMLLEATNVDDLKLFTTQLYLNGSSIKNEIPEKIIEIIIKVRQLLSSDKKIVRDGKLWLLLALEVSNNRFTILPAEAHSFYQEMLGDAAMATLQGTHGALSVQTTHVSKTLDSYQSNVNVLQVSTPPETPVEDQIIAPIGQMDLNTTNYSTSSGISSDSSQNSFNRREHKNNMNKPGGRPILGAGARFNKHKGSEEGGSWRDQNKDASAGGNWNNKQKGWNDNKKGGNNPPKTGKGWEHDDRFETDYS</sequence>
<proteinExistence type="predicted"/>
<dbReference type="Gene3D" id="1.25.40.180">
    <property type="match status" value="1"/>
</dbReference>
<dbReference type="PANTHER" id="PTHR23254:SF18">
    <property type="entry name" value="RE28271P"/>
    <property type="match status" value="1"/>
</dbReference>
<feature type="compositionally biased region" description="Basic and acidic residues" evidence="1">
    <location>
        <begin position="383"/>
        <end position="396"/>
    </location>
</feature>
<dbReference type="AlphaFoldDB" id="A0A9P0AYC2"/>
<protein>
    <recommendedName>
        <fullName evidence="4">CBP80/20-dependent translation initiation factor</fullName>
    </recommendedName>
</protein>
<keyword evidence="3" id="KW-1185">Reference proteome</keyword>
<dbReference type="PANTHER" id="PTHR23254">
    <property type="entry name" value="EIF4G DOMAIN PROTEIN"/>
    <property type="match status" value="1"/>
</dbReference>
<dbReference type="Proteomes" id="UP001154078">
    <property type="component" value="Chromosome 2"/>
</dbReference>
<evidence type="ECO:0008006" key="4">
    <source>
        <dbReference type="Google" id="ProtNLM"/>
    </source>
</evidence>
<feature type="compositionally biased region" description="Low complexity" evidence="1">
    <location>
        <begin position="338"/>
        <end position="354"/>
    </location>
</feature>
<accession>A0A9P0AYC2</accession>
<dbReference type="GO" id="GO:0005829">
    <property type="term" value="C:cytosol"/>
    <property type="evidence" value="ECO:0007669"/>
    <property type="project" value="TreeGrafter"/>
</dbReference>
<dbReference type="InterPro" id="IPR051367">
    <property type="entry name" value="mRNA_TranslReg/HistoneTransl"/>
</dbReference>
<name>A0A9P0AYC2_BRAAE</name>
<evidence type="ECO:0000313" key="3">
    <source>
        <dbReference type="Proteomes" id="UP001154078"/>
    </source>
</evidence>
<reference evidence="2" key="1">
    <citation type="submission" date="2021-12" db="EMBL/GenBank/DDBJ databases">
        <authorList>
            <person name="King R."/>
        </authorList>
    </citation>
    <scope>NUCLEOTIDE SEQUENCE</scope>
</reference>
<evidence type="ECO:0000256" key="1">
    <source>
        <dbReference type="SAM" id="MobiDB-lite"/>
    </source>
</evidence>
<organism evidence="2 3">
    <name type="scientific">Brassicogethes aeneus</name>
    <name type="common">Rape pollen beetle</name>
    <name type="synonym">Meligethes aeneus</name>
    <dbReference type="NCBI Taxonomy" id="1431903"/>
    <lineage>
        <taxon>Eukaryota</taxon>
        <taxon>Metazoa</taxon>
        <taxon>Ecdysozoa</taxon>
        <taxon>Arthropoda</taxon>
        <taxon>Hexapoda</taxon>
        <taxon>Insecta</taxon>
        <taxon>Pterygota</taxon>
        <taxon>Neoptera</taxon>
        <taxon>Endopterygota</taxon>
        <taxon>Coleoptera</taxon>
        <taxon>Polyphaga</taxon>
        <taxon>Cucujiformia</taxon>
        <taxon>Nitidulidae</taxon>
        <taxon>Meligethinae</taxon>
        <taxon>Brassicogethes</taxon>
    </lineage>
</organism>
<gene>
    <name evidence="2" type="ORF">MELIAE_LOCUS3417</name>
</gene>
<evidence type="ECO:0000313" key="2">
    <source>
        <dbReference type="EMBL" id="CAH0550645.1"/>
    </source>
</evidence>
<dbReference type="OrthoDB" id="6484979at2759"/>
<feature type="compositionally biased region" description="Basic and acidic residues" evidence="1">
    <location>
        <begin position="426"/>
        <end position="439"/>
    </location>
</feature>
<dbReference type="GO" id="GO:0006446">
    <property type="term" value="P:regulation of translational initiation"/>
    <property type="evidence" value="ECO:0007669"/>
    <property type="project" value="TreeGrafter"/>
</dbReference>
<dbReference type="GO" id="GO:0008494">
    <property type="term" value="F:translation activator activity"/>
    <property type="evidence" value="ECO:0007669"/>
    <property type="project" value="TreeGrafter"/>
</dbReference>
<dbReference type="EMBL" id="OV121133">
    <property type="protein sequence ID" value="CAH0550645.1"/>
    <property type="molecule type" value="Genomic_DNA"/>
</dbReference>